<name>A0A9W6WNS3_9STRA</name>
<keyword evidence="4" id="KW-0808">Transferase</keyword>
<dbReference type="SUPFAM" id="SSF56204">
    <property type="entry name" value="Hect, E3 ligase catalytic domain"/>
    <property type="match status" value="1"/>
</dbReference>
<dbReference type="GO" id="GO:0005737">
    <property type="term" value="C:cytoplasm"/>
    <property type="evidence" value="ECO:0007669"/>
    <property type="project" value="TreeGrafter"/>
</dbReference>
<accession>A0A9W6WNS3</accession>
<comment type="pathway">
    <text evidence="2">Protein modification; protein ubiquitination.</text>
</comment>
<evidence type="ECO:0000256" key="3">
    <source>
        <dbReference type="ARBA" id="ARBA00012485"/>
    </source>
</evidence>
<keyword evidence="9" id="KW-1185">Reference proteome</keyword>
<dbReference type="Proteomes" id="UP001165083">
    <property type="component" value="Unassembled WGS sequence"/>
</dbReference>
<evidence type="ECO:0000259" key="7">
    <source>
        <dbReference type="PROSITE" id="PS50237"/>
    </source>
</evidence>
<dbReference type="EMBL" id="BSXW01000054">
    <property type="protein sequence ID" value="GMF10800.1"/>
    <property type="molecule type" value="Genomic_DNA"/>
</dbReference>
<dbReference type="EC" id="2.3.2.26" evidence="3"/>
<sequence length="253" mass="28360">MHAEFTVASDPSVDASTLPLDIEIGANPRTMPMPMPETIKVVMKDFPSKYSHFVMTASSLLVPAEGGHMRLTVERDSVFEDSMKTLATIPVQHVHSVLRIDFLEESGVDAGGLHREWFVLLDEMLVNPVRGIFVSTNKSERTYFLNANLNDEHLPRQLMHLFATGRLLGRALLEGSMLCFHLAQPLIKLILGYPLSFEDLDDFDREIYGSLRWLLRNDNVDTLGLNLAVTSADGDLYRDVELIPNGTGHSCHR</sequence>
<reference evidence="8" key="1">
    <citation type="submission" date="2023-04" db="EMBL/GenBank/DDBJ databases">
        <title>Phytophthora lilii NBRC 32176.</title>
        <authorList>
            <person name="Ichikawa N."/>
            <person name="Sato H."/>
            <person name="Tonouchi N."/>
        </authorList>
    </citation>
    <scope>NUCLEOTIDE SEQUENCE</scope>
    <source>
        <strain evidence="8">NBRC 32176</strain>
    </source>
</reference>
<evidence type="ECO:0000256" key="6">
    <source>
        <dbReference type="PROSITE-ProRule" id="PRU00104"/>
    </source>
</evidence>
<proteinExistence type="predicted"/>
<feature type="domain" description="HECT" evidence="7">
    <location>
        <begin position="98"/>
        <end position="246"/>
    </location>
</feature>
<dbReference type="OrthoDB" id="89236at2759"/>
<evidence type="ECO:0000313" key="8">
    <source>
        <dbReference type="EMBL" id="GMF10800.1"/>
    </source>
</evidence>
<keyword evidence="5 6" id="KW-0833">Ubl conjugation pathway</keyword>
<dbReference type="PANTHER" id="PTHR11254">
    <property type="entry name" value="HECT DOMAIN UBIQUITIN-PROTEIN LIGASE"/>
    <property type="match status" value="1"/>
</dbReference>
<comment type="caution">
    <text evidence="6">Lacks conserved residue(s) required for the propagation of feature annotation.</text>
</comment>
<gene>
    <name evidence="8" type="ORF">Plil01_000157000</name>
</gene>
<dbReference type="InterPro" id="IPR000569">
    <property type="entry name" value="HECT_dom"/>
</dbReference>
<dbReference type="Pfam" id="PF00632">
    <property type="entry name" value="HECT"/>
    <property type="match status" value="1"/>
</dbReference>
<dbReference type="PROSITE" id="PS50237">
    <property type="entry name" value="HECT"/>
    <property type="match status" value="1"/>
</dbReference>
<dbReference type="AlphaFoldDB" id="A0A9W6WNS3"/>
<protein>
    <recommendedName>
        <fullName evidence="3">HECT-type E3 ubiquitin transferase</fullName>
        <ecNumber evidence="3">2.3.2.26</ecNumber>
    </recommendedName>
</protein>
<dbReference type="GO" id="GO:0006511">
    <property type="term" value="P:ubiquitin-dependent protein catabolic process"/>
    <property type="evidence" value="ECO:0007669"/>
    <property type="project" value="TreeGrafter"/>
</dbReference>
<dbReference type="Gene3D" id="3.90.1750.10">
    <property type="entry name" value="Hect, E3 ligase catalytic domains"/>
    <property type="match status" value="1"/>
</dbReference>
<comment type="catalytic activity">
    <reaction evidence="1">
        <text>S-ubiquitinyl-[E2 ubiquitin-conjugating enzyme]-L-cysteine + [acceptor protein]-L-lysine = [E2 ubiquitin-conjugating enzyme]-L-cysteine + N(6)-ubiquitinyl-[acceptor protein]-L-lysine.</text>
        <dbReference type="EC" id="2.3.2.26"/>
    </reaction>
</comment>
<dbReference type="GO" id="GO:0016567">
    <property type="term" value="P:protein ubiquitination"/>
    <property type="evidence" value="ECO:0007669"/>
    <property type="project" value="TreeGrafter"/>
</dbReference>
<evidence type="ECO:0000313" key="9">
    <source>
        <dbReference type="Proteomes" id="UP001165083"/>
    </source>
</evidence>
<evidence type="ECO:0000256" key="4">
    <source>
        <dbReference type="ARBA" id="ARBA00022679"/>
    </source>
</evidence>
<comment type="caution">
    <text evidence="8">The sequence shown here is derived from an EMBL/GenBank/DDBJ whole genome shotgun (WGS) entry which is preliminary data.</text>
</comment>
<dbReference type="InterPro" id="IPR035983">
    <property type="entry name" value="Hect_E3_ubiquitin_ligase"/>
</dbReference>
<evidence type="ECO:0000256" key="1">
    <source>
        <dbReference type="ARBA" id="ARBA00000885"/>
    </source>
</evidence>
<dbReference type="InterPro" id="IPR050409">
    <property type="entry name" value="E3_ubiq-protein_ligase"/>
</dbReference>
<evidence type="ECO:0000256" key="2">
    <source>
        <dbReference type="ARBA" id="ARBA00004906"/>
    </source>
</evidence>
<dbReference type="GO" id="GO:0061630">
    <property type="term" value="F:ubiquitin protein ligase activity"/>
    <property type="evidence" value="ECO:0007669"/>
    <property type="project" value="UniProtKB-EC"/>
</dbReference>
<dbReference type="PANTHER" id="PTHR11254:SF440">
    <property type="entry name" value="E3 UBIQUITIN-PROTEIN LIGASE NEDD-4"/>
    <property type="match status" value="1"/>
</dbReference>
<evidence type="ECO:0000256" key="5">
    <source>
        <dbReference type="ARBA" id="ARBA00022786"/>
    </source>
</evidence>
<organism evidence="8 9">
    <name type="scientific">Phytophthora lilii</name>
    <dbReference type="NCBI Taxonomy" id="2077276"/>
    <lineage>
        <taxon>Eukaryota</taxon>
        <taxon>Sar</taxon>
        <taxon>Stramenopiles</taxon>
        <taxon>Oomycota</taxon>
        <taxon>Peronosporomycetes</taxon>
        <taxon>Peronosporales</taxon>
        <taxon>Peronosporaceae</taxon>
        <taxon>Phytophthora</taxon>
    </lineage>
</organism>